<reference evidence="1 2" key="1">
    <citation type="journal article" date="2019" name="Int. J. Syst. Evol. Microbiol.">
        <title>The Global Catalogue of Microorganisms (GCM) 10K type strain sequencing project: providing services to taxonomists for standard genome sequencing and annotation.</title>
        <authorList>
            <consortium name="The Broad Institute Genomics Platform"/>
            <consortium name="The Broad Institute Genome Sequencing Center for Infectious Disease"/>
            <person name="Wu L."/>
            <person name="Ma J."/>
        </authorList>
    </citation>
    <scope>NUCLEOTIDE SEQUENCE [LARGE SCALE GENOMIC DNA]</scope>
    <source>
        <strain evidence="1 2">JCM 12393</strain>
    </source>
</reference>
<name>A0ABN1YBB4_9ACTN</name>
<evidence type="ECO:0000313" key="2">
    <source>
        <dbReference type="Proteomes" id="UP001499863"/>
    </source>
</evidence>
<evidence type="ECO:0008006" key="3">
    <source>
        <dbReference type="Google" id="ProtNLM"/>
    </source>
</evidence>
<evidence type="ECO:0000313" key="1">
    <source>
        <dbReference type="EMBL" id="GAA1403148.1"/>
    </source>
</evidence>
<organism evidence="1 2">
    <name type="scientific">Kitasatospora putterlickiae</name>
    <dbReference type="NCBI Taxonomy" id="221725"/>
    <lineage>
        <taxon>Bacteria</taxon>
        <taxon>Bacillati</taxon>
        <taxon>Actinomycetota</taxon>
        <taxon>Actinomycetes</taxon>
        <taxon>Kitasatosporales</taxon>
        <taxon>Streptomycetaceae</taxon>
        <taxon>Kitasatospora</taxon>
    </lineage>
</organism>
<dbReference type="EMBL" id="BAAAKJ010000257">
    <property type="protein sequence ID" value="GAA1403148.1"/>
    <property type="molecule type" value="Genomic_DNA"/>
</dbReference>
<dbReference type="Pfam" id="PF13424">
    <property type="entry name" value="TPR_12"/>
    <property type="match status" value="1"/>
</dbReference>
<accession>A0ABN1YBB4</accession>
<gene>
    <name evidence="1" type="ORF">GCM10009639_47430</name>
</gene>
<dbReference type="SUPFAM" id="SSF48452">
    <property type="entry name" value="TPR-like"/>
    <property type="match status" value="1"/>
</dbReference>
<keyword evidence="2" id="KW-1185">Reference proteome</keyword>
<proteinExistence type="predicted"/>
<protein>
    <recommendedName>
        <fullName evidence="3">Tetratricopeptide repeat protein</fullName>
    </recommendedName>
</protein>
<comment type="caution">
    <text evidence="1">The sequence shown here is derived from an EMBL/GenBank/DDBJ whole genome shotgun (WGS) entry which is preliminary data.</text>
</comment>
<dbReference type="Proteomes" id="UP001499863">
    <property type="component" value="Unassembled WGS sequence"/>
</dbReference>
<dbReference type="InterPro" id="IPR011990">
    <property type="entry name" value="TPR-like_helical_dom_sf"/>
</dbReference>
<dbReference type="RefSeq" id="WP_344339034.1">
    <property type="nucleotide sequence ID" value="NZ_BAAAKJ010000257.1"/>
</dbReference>
<sequence length="417" mass="44941">MLDHLITHDDTLRMVPTDRDELTAAVSSLHEELRALPEGTDPARTRLLTRWIGIGQMSLGHHDEARSFLRRALDLAASTGNTRAVVATGLNLGDAHRYAGDVQAADALYRSALTTARSRHPELLDYALQHTGKHLMERGELTDAQALLQEALRLRIAKGDTGLIESTQAALDRVELLIGQAAAPAADGGIPPGWSGRWTTWFQSHTTARTPDRWAADFPALRNAAAGLAAHQRVHPRHLRHLRDQSFPAQLIAAMAEEAEKTVAADGYLHNGKWNAAPGDAASSFAGQVDLAAVVSRSTGLAVEQPHTAVYIAYREEGQFLDFHLDEAGFGEANLILCLKHERPTGSSTASSTVFINADGYLACDLAVGDCVVFDGVFTPHGRTPLSAGESVTLVSFGFRARDQASRTAKPLPSVPR</sequence>
<dbReference type="Gene3D" id="1.25.40.10">
    <property type="entry name" value="Tetratricopeptide repeat domain"/>
    <property type="match status" value="1"/>
</dbReference>